<name>A0A4S5E4M4_9MICC</name>
<comment type="caution">
    <text evidence="11">The sequence shown here is derived from an EMBL/GenBank/DDBJ whole genome shotgun (WGS) entry which is preliminary data.</text>
</comment>
<dbReference type="PANTHER" id="PTHR18919">
    <property type="entry name" value="ACETYL-COA C-ACYLTRANSFERASE"/>
    <property type="match status" value="1"/>
</dbReference>
<dbReference type="InterPro" id="IPR020617">
    <property type="entry name" value="Thiolase_C"/>
</dbReference>
<keyword evidence="4 8" id="KW-0012">Acyltransferase</keyword>
<evidence type="ECO:0000256" key="2">
    <source>
        <dbReference type="ARBA" id="ARBA00012705"/>
    </source>
</evidence>
<reference evidence="11 12" key="1">
    <citation type="submission" date="2019-04" db="EMBL/GenBank/DDBJ databases">
        <authorList>
            <person name="Liu Q."/>
            <person name="Xin Y.-H."/>
        </authorList>
    </citation>
    <scope>NUCLEOTIDE SEQUENCE [LARGE SCALE GENOMIC DNA]</scope>
    <source>
        <strain evidence="11 12">AM23</strain>
    </source>
</reference>
<dbReference type="InterPro" id="IPR002155">
    <property type="entry name" value="Thiolase"/>
</dbReference>
<dbReference type="AlphaFoldDB" id="A0A4S5E4M4"/>
<dbReference type="PROSITE" id="PS00098">
    <property type="entry name" value="THIOLASE_1"/>
    <property type="match status" value="1"/>
</dbReference>
<dbReference type="InterPro" id="IPR020616">
    <property type="entry name" value="Thiolase_N"/>
</dbReference>
<evidence type="ECO:0000256" key="3">
    <source>
        <dbReference type="ARBA" id="ARBA00022679"/>
    </source>
</evidence>
<evidence type="ECO:0000259" key="10">
    <source>
        <dbReference type="Pfam" id="PF02803"/>
    </source>
</evidence>
<dbReference type="PROSITE" id="PS00737">
    <property type="entry name" value="THIOLASE_2"/>
    <property type="match status" value="1"/>
</dbReference>
<keyword evidence="12" id="KW-1185">Reference proteome</keyword>
<dbReference type="Pfam" id="PF00108">
    <property type="entry name" value="Thiolase_N"/>
    <property type="match status" value="1"/>
</dbReference>
<protein>
    <recommendedName>
        <fullName evidence="6">Probable acetyl-CoA acetyltransferase</fullName>
        <ecNumber evidence="2">2.3.1.9</ecNumber>
    </recommendedName>
    <alternativeName>
        <fullName evidence="5">Acetoacetyl-CoA thiolase</fullName>
    </alternativeName>
</protein>
<feature type="active site" description="Proton acceptor" evidence="7">
    <location>
        <position position="386"/>
    </location>
</feature>
<dbReference type="Pfam" id="PF02803">
    <property type="entry name" value="Thiolase_C"/>
    <property type="match status" value="1"/>
</dbReference>
<feature type="domain" description="Thiolase N-terminal" evidence="9">
    <location>
        <begin position="11"/>
        <end position="269"/>
    </location>
</feature>
<dbReference type="CDD" id="cd00751">
    <property type="entry name" value="thiolase"/>
    <property type="match status" value="1"/>
</dbReference>
<evidence type="ECO:0000313" key="12">
    <source>
        <dbReference type="Proteomes" id="UP000305233"/>
    </source>
</evidence>
<dbReference type="OrthoDB" id="1402717at2"/>
<evidence type="ECO:0000259" key="9">
    <source>
        <dbReference type="Pfam" id="PF00108"/>
    </source>
</evidence>
<dbReference type="GO" id="GO:0003985">
    <property type="term" value="F:acetyl-CoA C-acetyltransferase activity"/>
    <property type="evidence" value="ECO:0007669"/>
    <property type="project" value="UniProtKB-EC"/>
</dbReference>
<dbReference type="EMBL" id="SSWH01000006">
    <property type="protein sequence ID" value="THJ66435.1"/>
    <property type="molecule type" value="Genomic_DNA"/>
</dbReference>
<evidence type="ECO:0000256" key="8">
    <source>
        <dbReference type="RuleBase" id="RU003557"/>
    </source>
</evidence>
<dbReference type="InterPro" id="IPR020615">
    <property type="entry name" value="Thiolase_acyl_enz_int_AS"/>
</dbReference>
<feature type="active site" description="Acyl-thioester intermediate" evidence="7">
    <location>
        <position position="95"/>
    </location>
</feature>
<evidence type="ECO:0000313" key="11">
    <source>
        <dbReference type="EMBL" id="THJ66435.1"/>
    </source>
</evidence>
<dbReference type="NCBIfam" id="TIGR01930">
    <property type="entry name" value="AcCoA-C-Actrans"/>
    <property type="match status" value="1"/>
</dbReference>
<dbReference type="Proteomes" id="UP000305233">
    <property type="component" value="Unassembled WGS sequence"/>
</dbReference>
<dbReference type="SUPFAM" id="SSF53901">
    <property type="entry name" value="Thiolase-like"/>
    <property type="match status" value="2"/>
</dbReference>
<organism evidence="11 12">
    <name type="scientific">Arthrobacter echini</name>
    <dbReference type="NCBI Taxonomy" id="1529066"/>
    <lineage>
        <taxon>Bacteria</taxon>
        <taxon>Bacillati</taxon>
        <taxon>Actinomycetota</taxon>
        <taxon>Actinomycetes</taxon>
        <taxon>Micrococcales</taxon>
        <taxon>Micrococcaceae</taxon>
        <taxon>Arthrobacter</taxon>
    </lineage>
</organism>
<keyword evidence="3 8" id="KW-0808">Transferase</keyword>
<dbReference type="InterPro" id="IPR020613">
    <property type="entry name" value="Thiolase_CS"/>
</dbReference>
<dbReference type="RefSeq" id="WP_136454012.1">
    <property type="nucleotide sequence ID" value="NZ_SSWH01000006.1"/>
</dbReference>
<sequence>MATPTPSPDDVVIVGGARTPLGRLNGQLASFTAVELGSRAITGALERSRVETAAVDAVIMGHVVQAGCGQNPARQSAVMAGIGWSVPAVTLNKVCLSGLTAVIDAARLIRSGEARVVVAGGQESMTRGPHLLPGSRQGWNYGSIQALDSVAHDGLTDAFDHESMGATTERGNVRLEIDRTSQDAVAAASHRRAAEATDSGVLAREIVPVTVKQRRGDDVVLTADEGIRPTTTVESLAKLRPAFSPDGAITAGNSSPLSDGAAALVITTRAYAEEEGLDLLAVVGRPGQVAGPDNSLHSQPSEAIKQALARAEWTATDLDFIEINEAFGSVAVQSLQDLDYPLDKCNIHGGAIALGHPIGASGARLALHAAMELERRGTGRSAVSLCGGGGQGEALLLWR</sequence>
<dbReference type="PANTHER" id="PTHR18919:SF107">
    <property type="entry name" value="ACETYL-COA ACETYLTRANSFERASE, CYTOSOLIC"/>
    <property type="match status" value="1"/>
</dbReference>
<evidence type="ECO:0000256" key="6">
    <source>
        <dbReference type="ARBA" id="ARBA00040529"/>
    </source>
</evidence>
<feature type="active site" description="Proton acceptor" evidence="7">
    <location>
        <position position="356"/>
    </location>
</feature>
<dbReference type="InterPro" id="IPR016039">
    <property type="entry name" value="Thiolase-like"/>
</dbReference>
<evidence type="ECO:0000256" key="5">
    <source>
        <dbReference type="ARBA" id="ARBA00030755"/>
    </source>
</evidence>
<evidence type="ECO:0000256" key="4">
    <source>
        <dbReference type="ARBA" id="ARBA00023315"/>
    </source>
</evidence>
<dbReference type="EC" id="2.3.1.9" evidence="2"/>
<accession>A0A4S5E4M4</accession>
<gene>
    <name evidence="11" type="ORF">E8P82_08170</name>
</gene>
<feature type="domain" description="Thiolase C-terminal" evidence="10">
    <location>
        <begin position="280"/>
        <end position="397"/>
    </location>
</feature>
<comment type="similarity">
    <text evidence="1 8">Belongs to the thiolase-like superfamily. Thiolase family.</text>
</comment>
<dbReference type="Gene3D" id="3.40.47.10">
    <property type="match status" value="2"/>
</dbReference>
<dbReference type="PIRSF" id="PIRSF000429">
    <property type="entry name" value="Ac-CoA_Ac_transf"/>
    <property type="match status" value="1"/>
</dbReference>
<evidence type="ECO:0000256" key="1">
    <source>
        <dbReference type="ARBA" id="ARBA00010982"/>
    </source>
</evidence>
<evidence type="ECO:0000256" key="7">
    <source>
        <dbReference type="PIRSR" id="PIRSR000429-1"/>
    </source>
</evidence>
<proteinExistence type="inferred from homology"/>